<dbReference type="InterPro" id="IPR058982">
    <property type="entry name" value="Beta-barrel_AprE"/>
</dbReference>
<evidence type="ECO:0000313" key="12">
    <source>
        <dbReference type="EMBL" id="NGQ90222.1"/>
    </source>
</evidence>
<dbReference type="GO" id="GO:0005886">
    <property type="term" value="C:plasma membrane"/>
    <property type="evidence" value="ECO:0007669"/>
    <property type="project" value="UniProtKB-SubCell"/>
</dbReference>
<proteinExistence type="inferred from homology"/>
<dbReference type="Pfam" id="PF26002">
    <property type="entry name" value="Beta-barrel_AprE"/>
    <property type="match status" value="1"/>
</dbReference>
<dbReference type="GO" id="GO:0015031">
    <property type="term" value="P:protein transport"/>
    <property type="evidence" value="ECO:0007669"/>
    <property type="project" value="InterPro"/>
</dbReference>
<dbReference type="AlphaFoldDB" id="A0A6M1TVY5"/>
<evidence type="ECO:0000256" key="6">
    <source>
        <dbReference type="ARBA" id="ARBA00022692"/>
    </source>
</evidence>
<comment type="subcellular location">
    <subcellularLocation>
        <location evidence="1 9">Cell inner membrane</location>
        <topology evidence="1 9">Single-pass membrane protein</topology>
    </subcellularLocation>
</comment>
<keyword evidence="6" id="KW-0812">Transmembrane</keyword>
<feature type="domain" description="AprE-like beta-barrel" evidence="11">
    <location>
        <begin position="321"/>
        <end position="410"/>
    </location>
</feature>
<accession>A0A6M1TVY5</accession>
<protein>
    <recommendedName>
        <fullName evidence="9">Membrane fusion protein (MFP) family protein</fullName>
    </recommendedName>
</protein>
<dbReference type="EMBL" id="JAALFE010000003">
    <property type="protein sequence ID" value="NGQ90222.1"/>
    <property type="molecule type" value="Genomic_DNA"/>
</dbReference>
<evidence type="ECO:0000256" key="2">
    <source>
        <dbReference type="ARBA" id="ARBA00009477"/>
    </source>
</evidence>
<evidence type="ECO:0000256" key="4">
    <source>
        <dbReference type="ARBA" id="ARBA00022475"/>
    </source>
</evidence>
<keyword evidence="4 9" id="KW-1003">Cell membrane</keyword>
<dbReference type="Proteomes" id="UP000474758">
    <property type="component" value="Unassembled WGS sequence"/>
</dbReference>
<evidence type="ECO:0000256" key="3">
    <source>
        <dbReference type="ARBA" id="ARBA00022448"/>
    </source>
</evidence>
<dbReference type="PANTHER" id="PTHR30386:SF17">
    <property type="entry name" value="ALKALINE PROTEASE SECRETION PROTEIN APRE"/>
    <property type="match status" value="1"/>
</dbReference>
<dbReference type="Pfam" id="PF25994">
    <property type="entry name" value="HH_AprE"/>
    <property type="match status" value="1"/>
</dbReference>
<keyword evidence="5 9" id="KW-0997">Cell inner membrane</keyword>
<keyword evidence="8" id="KW-0472">Membrane</keyword>
<evidence type="ECO:0000259" key="10">
    <source>
        <dbReference type="Pfam" id="PF25994"/>
    </source>
</evidence>
<evidence type="ECO:0000259" key="11">
    <source>
        <dbReference type="Pfam" id="PF26002"/>
    </source>
</evidence>
<keyword evidence="13" id="KW-1185">Reference proteome</keyword>
<reference evidence="12 13" key="1">
    <citation type="submission" date="2020-02" db="EMBL/GenBank/DDBJ databases">
        <title>Rhodobacter translucens sp. nov., a novel bacterium isolated from activated sludge.</title>
        <authorList>
            <person name="Liu J."/>
        </authorList>
    </citation>
    <scope>NUCLEOTIDE SEQUENCE [LARGE SCALE GENOMIC DNA]</scope>
    <source>
        <strain evidence="12 13">HX-7-19</strain>
    </source>
</reference>
<evidence type="ECO:0000313" key="13">
    <source>
        <dbReference type="Proteomes" id="UP000474758"/>
    </source>
</evidence>
<dbReference type="InterPro" id="IPR050739">
    <property type="entry name" value="MFP"/>
</dbReference>
<comment type="caution">
    <text evidence="12">The sequence shown here is derived from an EMBL/GenBank/DDBJ whole genome shotgun (WGS) entry which is preliminary data.</text>
</comment>
<evidence type="ECO:0000256" key="1">
    <source>
        <dbReference type="ARBA" id="ARBA00004377"/>
    </source>
</evidence>
<evidence type="ECO:0000256" key="7">
    <source>
        <dbReference type="ARBA" id="ARBA00022989"/>
    </source>
</evidence>
<dbReference type="RefSeq" id="WP_165047472.1">
    <property type="nucleotide sequence ID" value="NZ_JAALFE010000003.1"/>
</dbReference>
<dbReference type="PRINTS" id="PR01490">
    <property type="entry name" value="RTXTOXIND"/>
</dbReference>
<sequence length="433" mass="46951">MNDGPDLSPRRHIRAGLATLLVLFAVLGLWGMGTELDGAVIAPGQIQVDQNRQIVQHPDGGVVATIAVREGQPVQAGDLLLSLDGSLLTSEHSITEAQLHETRARRARLEAERDDAPAPDFPADLLALADTRPDVAEQIEGQRRLFDARRETLARQADQLARRQSQIASQIEGIDAQTVALTAQIDLIRGELADQQSLLDKGLAQAARVLALRREEAGLQGRLGELTALRAQSEGRMTEIDLETLRLAAQRREEATTELRELGPGERELAERLGALAERLARLDIRAPVSGTVLGLAVTTPRAVIRPADPILFLIPQDRPLVIAARIAPVHIDEVAIGQPVRLVFSALPQREAPELFGTIALLSADALTDPAGGPPFFRAEITLPPAEIAKLGDQALLPGMPVEAFIRTGARTPMAYLLQPFTDYFRHAFRES</sequence>
<dbReference type="PANTHER" id="PTHR30386">
    <property type="entry name" value="MEMBRANE FUSION SUBUNIT OF EMRAB-TOLC MULTIDRUG EFFLUX PUMP"/>
    <property type="match status" value="1"/>
</dbReference>
<gene>
    <name evidence="12" type="ORF">G5V65_04885</name>
</gene>
<keyword evidence="3 9" id="KW-0813">Transport</keyword>
<keyword evidence="7" id="KW-1133">Transmembrane helix</keyword>
<dbReference type="NCBIfam" id="TIGR01843">
    <property type="entry name" value="type_I_hlyD"/>
    <property type="match status" value="1"/>
</dbReference>
<dbReference type="InterPro" id="IPR058781">
    <property type="entry name" value="HH_AprE-like"/>
</dbReference>
<dbReference type="InterPro" id="IPR010129">
    <property type="entry name" value="T1SS_HlyD"/>
</dbReference>
<evidence type="ECO:0000256" key="8">
    <source>
        <dbReference type="ARBA" id="ARBA00023136"/>
    </source>
</evidence>
<organism evidence="12 13">
    <name type="scientific">Paragemmobacter kunshanensis</name>
    <dbReference type="NCBI Taxonomy" id="2583234"/>
    <lineage>
        <taxon>Bacteria</taxon>
        <taxon>Pseudomonadati</taxon>
        <taxon>Pseudomonadota</taxon>
        <taxon>Alphaproteobacteria</taxon>
        <taxon>Rhodobacterales</taxon>
        <taxon>Paracoccaceae</taxon>
        <taxon>Paragemmobacter</taxon>
    </lineage>
</organism>
<comment type="similarity">
    <text evidence="2 9">Belongs to the membrane fusion protein (MFP) (TC 8.A.1) family.</text>
</comment>
<feature type="domain" description="AprE-like long alpha-helical hairpin" evidence="10">
    <location>
        <begin position="90"/>
        <end position="278"/>
    </location>
</feature>
<evidence type="ECO:0000256" key="5">
    <source>
        <dbReference type="ARBA" id="ARBA00022519"/>
    </source>
</evidence>
<evidence type="ECO:0000256" key="9">
    <source>
        <dbReference type="RuleBase" id="RU365093"/>
    </source>
</evidence>
<dbReference type="Gene3D" id="2.40.30.170">
    <property type="match status" value="1"/>
</dbReference>
<name>A0A6M1TVY5_9RHOB</name>